<dbReference type="InterPro" id="IPR055363">
    <property type="entry name" value="PTHB1_hp_dom"/>
</dbReference>
<dbReference type="Pfam" id="PF23338">
    <property type="entry name" value="PTHB1_hp"/>
    <property type="match status" value="1"/>
</dbReference>
<evidence type="ECO:0000259" key="2">
    <source>
        <dbReference type="Pfam" id="PF23337"/>
    </source>
</evidence>
<protein>
    <submittedName>
        <fullName evidence="4">Uncharacterized protein LOC106128209</fullName>
    </submittedName>
</protein>
<dbReference type="GeneID" id="106128209"/>
<gene>
    <name evidence="4" type="primary">LOC106128209</name>
</gene>
<reference evidence="4" key="1">
    <citation type="submission" date="2025-08" db="UniProtKB">
        <authorList>
            <consortium name="RefSeq"/>
        </authorList>
    </citation>
    <scope>IDENTIFICATION</scope>
</reference>
<name>A0AAJ6ZYP6_PAPXU</name>
<keyword evidence="1" id="KW-0175">Coiled coil</keyword>
<dbReference type="InterPro" id="IPR055362">
    <property type="entry name" value="PTHB1_pf_dom"/>
</dbReference>
<dbReference type="KEGG" id="pxu:106128209"/>
<dbReference type="InterPro" id="IPR026511">
    <property type="entry name" value="PTHB1"/>
</dbReference>
<evidence type="ECO:0000313" key="4">
    <source>
        <dbReference type="RefSeq" id="XP_013181955.1"/>
    </source>
</evidence>
<dbReference type="GO" id="GO:0034464">
    <property type="term" value="C:BBSome"/>
    <property type="evidence" value="ECO:0007669"/>
    <property type="project" value="InterPro"/>
</dbReference>
<dbReference type="RefSeq" id="XP_013181955.1">
    <property type="nucleotide sequence ID" value="XM_013326501.1"/>
</dbReference>
<dbReference type="PANTHER" id="PTHR20991">
    <property type="entry name" value="PARATHYROID HORMONE-RESPONSIVE B1 GENE"/>
    <property type="match status" value="1"/>
</dbReference>
<accession>A0AAJ6ZYP6</accession>
<proteinExistence type="predicted"/>
<sequence>MLPLKLYCSIGEKNLENQIKLNVHVNETCLDLKNIFTDFTKEDLSNFEETVNSITFKYKTTDKTVTVCAHEQEYSIESDDFPEISSMLDHFLNRINEYYIRTNIGVRITVKPSKEFITQMIHRFLKSIETHAKERIKLKKILDELNILQRQFTAVQKRLLVQYGSLPPADCDPLEFLMKDTHQRIIIIVYEIIQNRNVVCRAGNTLVAIGRLIICILRNSSTDTLKVVLIEEMLSLDLLHDDCQEWEEAVTKVSSFVSNKLLKNTEKDREKLAPVSEEETLSHINLKRFLRKLKIILEKVFDEINEDTQGNIMRTEELVEII</sequence>
<feature type="coiled-coil region" evidence="1">
    <location>
        <begin position="131"/>
        <end position="158"/>
    </location>
</feature>
<evidence type="ECO:0000256" key="1">
    <source>
        <dbReference type="SAM" id="Coils"/>
    </source>
</evidence>
<dbReference type="GO" id="GO:0016020">
    <property type="term" value="C:membrane"/>
    <property type="evidence" value="ECO:0007669"/>
    <property type="project" value="TreeGrafter"/>
</dbReference>
<dbReference type="GO" id="GO:0060271">
    <property type="term" value="P:cilium assembly"/>
    <property type="evidence" value="ECO:0007669"/>
    <property type="project" value="TreeGrafter"/>
</dbReference>
<dbReference type="Proteomes" id="UP000694872">
    <property type="component" value="Unplaced"/>
</dbReference>
<dbReference type="Pfam" id="PF23337">
    <property type="entry name" value="PTHB1_pf"/>
    <property type="match status" value="1"/>
</dbReference>
<feature type="domain" description="PTHB1 hairpin" evidence="3">
    <location>
        <begin position="122"/>
        <end position="218"/>
    </location>
</feature>
<dbReference type="CTD" id="27241"/>
<feature type="domain" description="PTHB1 platform" evidence="2">
    <location>
        <begin position="3"/>
        <end position="106"/>
    </location>
</feature>
<dbReference type="AlphaFoldDB" id="A0AAJ6ZYP6"/>
<organism evidence="4">
    <name type="scientific">Papilio xuthus</name>
    <name type="common">Asian swallowtail butterfly</name>
    <dbReference type="NCBI Taxonomy" id="66420"/>
    <lineage>
        <taxon>Eukaryota</taxon>
        <taxon>Metazoa</taxon>
        <taxon>Ecdysozoa</taxon>
        <taxon>Arthropoda</taxon>
        <taxon>Hexapoda</taxon>
        <taxon>Insecta</taxon>
        <taxon>Pterygota</taxon>
        <taxon>Neoptera</taxon>
        <taxon>Endopterygota</taxon>
        <taxon>Lepidoptera</taxon>
        <taxon>Glossata</taxon>
        <taxon>Ditrysia</taxon>
        <taxon>Papilionoidea</taxon>
        <taxon>Papilionidae</taxon>
        <taxon>Papilioninae</taxon>
        <taxon>Papilio</taxon>
    </lineage>
</organism>
<evidence type="ECO:0000259" key="3">
    <source>
        <dbReference type="Pfam" id="PF23338"/>
    </source>
</evidence>
<dbReference type="PANTHER" id="PTHR20991:SF0">
    <property type="entry name" value="PROTEIN PTHB1"/>
    <property type="match status" value="1"/>
</dbReference>